<sequence length="197" mass="23534">MRALWIFLLISMAPMAIRGHFEFNNVVCLVRDRMFMDFEYCYLKSVNRTYKYLSLKTKVFHLPVDNCETRFQLRMRENRRLLYNFDFKVDSCKFLRDRKHVVANWVYQTFAPYSNINHTCPYDVSERCHVLPSNLRLCPPPTARHRARQASRAAPEQAGPVDHPRWQIHDEQHMDGRGHSAHRCHPILHQELNSHIQ</sequence>
<reference evidence="3" key="3">
    <citation type="submission" date="2015-04" db="EMBL/GenBank/DDBJ databases">
        <authorList>
            <consortium name="FlyBase"/>
        </authorList>
    </citation>
    <scope>NUCLEOTIDE SEQUENCE</scope>
    <source>
        <strain evidence="3">W501</strain>
    </source>
</reference>
<dbReference type="Pfam" id="PF06477">
    <property type="entry name" value="DUF1091"/>
    <property type="match status" value="1"/>
</dbReference>
<name>A0A0J9RKF3_DROSI</name>
<keyword evidence="2" id="KW-0732">Signal</keyword>
<dbReference type="Bgee" id="FBgn0183637">
    <property type="expression patterns" value="Expressed in female reproductive system and 1 other cell type or tissue"/>
</dbReference>
<organism evidence="3">
    <name type="scientific">Drosophila simulans</name>
    <name type="common">Fruit fly</name>
    <dbReference type="NCBI Taxonomy" id="7240"/>
    <lineage>
        <taxon>Eukaryota</taxon>
        <taxon>Metazoa</taxon>
        <taxon>Ecdysozoa</taxon>
        <taxon>Arthropoda</taxon>
        <taxon>Hexapoda</taxon>
        <taxon>Insecta</taxon>
        <taxon>Pterygota</taxon>
        <taxon>Neoptera</taxon>
        <taxon>Endopterygota</taxon>
        <taxon>Diptera</taxon>
        <taxon>Brachycera</taxon>
        <taxon>Muscomorpha</taxon>
        <taxon>Ephydroidea</taxon>
        <taxon>Drosophilidae</taxon>
        <taxon>Drosophila</taxon>
        <taxon>Sophophora</taxon>
    </lineage>
</organism>
<dbReference type="PANTHER" id="PTHR20898">
    <property type="entry name" value="DAEDALUS ON 3-RELATED-RELATED"/>
    <property type="match status" value="1"/>
</dbReference>
<reference evidence="3" key="1">
    <citation type="journal article" date="2013" name="Genome Res.">
        <title>A second-generation assembly of the Drosophila simulans genome provides new insights into patterns of lineage-specific divergence.</title>
        <authorList>
            <person name="Hu T.T."/>
            <person name="Eisen M.B."/>
            <person name="Thornton K.R."/>
            <person name="Andolfatto P."/>
        </authorList>
    </citation>
    <scope>NUCLEOTIDE SEQUENCE [LARGE SCALE GENOMIC DNA]</scope>
    <source>
        <strain evidence="3">W501</strain>
    </source>
</reference>
<feature type="signal peptide" evidence="2">
    <location>
        <begin position="1"/>
        <end position="19"/>
    </location>
</feature>
<evidence type="ECO:0000256" key="2">
    <source>
        <dbReference type="SAM" id="SignalP"/>
    </source>
</evidence>
<feature type="region of interest" description="Disordered" evidence="1">
    <location>
        <begin position="142"/>
        <end position="163"/>
    </location>
</feature>
<proteinExistence type="predicted"/>
<evidence type="ECO:0000256" key="1">
    <source>
        <dbReference type="SAM" id="MobiDB-lite"/>
    </source>
</evidence>
<dbReference type="EMBL" id="CM002911">
    <property type="protein sequence ID" value="KMY96443.1"/>
    <property type="molecule type" value="Genomic_DNA"/>
</dbReference>
<dbReference type="OrthoDB" id="7845501at2759"/>
<protein>
    <submittedName>
        <fullName evidence="3">Uncharacterized protein, isoform B</fullName>
    </submittedName>
</protein>
<dbReference type="Proteomes" id="UP000035880">
    <property type="component" value="Chromosome 2R"/>
</dbReference>
<dbReference type="AlphaFoldDB" id="A0A0J9RKF3"/>
<reference evidence="3" key="2">
    <citation type="submission" date="2014-06" db="EMBL/GenBank/DDBJ databases">
        <authorList>
            <person name="Hu T."/>
            <person name="Eisen M.B."/>
            <person name="Thornton K.R."/>
            <person name="Andolfatto P."/>
        </authorList>
    </citation>
    <scope>NUCLEOTIDE SEQUENCE</scope>
    <source>
        <strain evidence="3">W501</strain>
    </source>
</reference>
<evidence type="ECO:0000313" key="3">
    <source>
        <dbReference type="EMBL" id="KMY96443.1"/>
    </source>
</evidence>
<accession>A0A0J9RKF3</accession>
<feature type="chain" id="PRO_5005321485" evidence="2">
    <location>
        <begin position="20"/>
        <end position="197"/>
    </location>
</feature>
<gene>
    <name evidence="3" type="primary">Dsim\GD11898</name>
    <name evidence="3" type="ORF">Dsimw501_GD11898</name>
</gene>
<dbReference type="InterPro" id="IPR010512">
    <property type="entry name" value="DUF1091"/>
</dbReference>
<dbReference type="KEGG" id="dsi:Dsimw501_GD11898"/>
<dbReference type="PANTHER" id="PTHR20898:SF0">
    <property type="entry name" value="DAEDALUS ON 3-RELATED"/>
    <property type="match status" value="1"/>
</dbReference>